<dbReference type="RefSeq" id="WP_167364366.1">
    <property type="nucleotide sequence ID" value="NZ_FMCS01000017.1"/>
</dbReference>
<keyword evidence="3" id="KW-1185">Reference proteome</keyword>
<organism evidence="2 3">
    <name type="scientific">Micromonospora chaiyaphumensis</name>
    <dbReference type="NCBI Taxonomy" id="307119"/>
    <lineage>
        <taxon>Bacteria</taxon>
        <taxon>Bacillati</taxon>
        <taxon>Actinomycetota</taxon>
        <taxon>Actinomycetes</taxon>
        <taxon>Micromonosporales</taxon>
        <taxon>Micromonosporaceae</taxon>
        <taxon>Micromonospora</taxon>
    </lineage>
</organism>
<reference evidence="3" key="1">
    <citation type="submission" date="2016-06" db="EMBL/GenBank/DDBJ databases">
        <authorList>
            <person name="Varghese N."/>
            <person name="Submissions Spin"/>
        </authorList>
    </citation>
    <scope>NUCLEOTIDE SEQUENCE [LARGE SCALE GENOMIC DNA]</scope>
    <source>
        <strain evidence="3">DSM 45246</strain>
    </source>
</reference>
<evidence type="ECO:0000313" key="2">
    <source>
        <dbReference type="EMBL" id="SCF34140.1"/>
    </source>
</evidence>
<keyword evidence="1" id="KW-0812">Transmembrane</keyword>
<name>A0A1C4ZM39_9ACTN</name>
<dbReference type="Proteomes" id="UP000199629">
    <property type="component" value="Unassembled WGS sequence"/>
</dbReference>
<keyword evidence="1" id="KW-0472">Membrane</keyword>
<accession>A0A1C4ZM39</accession>
<evidence type="ECO:0000256" key="1">
    <source>
        <dbReference type="SAM" id="Phobius"/>
    </source>
</evidence>
<keyword evidence="1" id="KW-1133">Transmembrane helix</keyword>
<protein>
    <submittedName>
        <fullName evidence="2">Uncharacterized protein</fullName>
    </submittedName>
</protein>
<proteinExistence type="predicted"/>
<evidence type="ECO:0000313" key="3">
    <source>
        <dbReference type="Proteomes" id="UP000199629"/>
    </source>
</evidence>
<dbReference type="AlphaFoldDB" id="A0A1C4ZM39"/>
<sequence>MWFLCVGLFLVLLAVGYLGRLTGTFGAAPGWALMALAFTLFALGLVRYVA</sequence>
<gene>
    <name evidence="2" type="ORF">GA0070214_11776</name>
</gene>
<dbReference type="EMBL" id="FMCS01000017">
    <property type="protein sequence ID" value="SCF34140.1"/>
    <property type="molecule type" value="Genomic_DNA"/>
</dbReference>
<feature type="transmembrane region" description="Helical" evidence="1">
    <location>
        <begin position="28"/>
        <end position="49"/>
    </location>
</feature>